<keyword evidence="9" id="KW-0732">Signal</keyword>
<dbReference type="PANTHER" id="PTHR14218:SF19">
    <property type="entry name" value="SERINE PROTEASE AORO, PUTATIVE (AFU_ORTHOLOGUE AFUA_6G10250)-RELATED"/>
    <property type="match status" value="1"/>
</dbReference>
<feature type="binding site" evidence="8">
    <location>
        <position position="572"/>
    </location>
    <ligand>
        <name>Ca(2+)</name>
        <dbReference type="ChEBI" id="CHEBI:29108"/>
    </ligand>
</feature>
<evidence type="ECO:0000313" key="12">
    <source>
        <dbReference type="Proteomes" id="UP000008181"/>
    </source>
</evidence>
<reference evidence="11 12" key="1">
    <citation type="journal article" date="2011" name="Nat. Biotechnol.">
        <title>Comparative genomic analysis of the thermophilic biomass-degrading fungi Myceliophthora thermophila and Thielavia terrestris.</title>
        <authorList>
            <person name="Berka R.M."/>
            <person name="Grigoriev I.V."/>
            <person name="Otillar R."/>
            <person name="Salamov A."/>
            <person name="Grimwood J."/>
            <person name="Reid I."/>
            <person name="Ishmael N."/>
            <person name="John T."/>
            <person name="Darmond C."/>
            <person name="Moisan M.-C."/>
            <person name="Henrissat B."/>
            <person name="Coutinho P.M."/>
            <person name="Lombard V."/>
            <person name="Natvig D.O."/>
            <person name="Lindquist E."/>
            <person name="Schmutz J."/>
            <person name="Lucas S."/>
            <person name="Harris P."/>
            <person name="Powlowski J."/>
            <person name="Bellemare A."/>
            <person name="Taylor D."/>
            <person name="Butler G."/>
            <person name="de Vries R.P."/>
            <person name="Allijn I.E."/>
            <person name="van den Brink J."/>
            <person name="Ushinsky S."/>
            <person name="Storms R."/>
            <person name="Powell A.J."/>
            <person name="Paulsen I.T."/>
            <person name="Elbourne L.D.H."/>
            <person name="Baker S.E."/>
            <person name="Magnuson J."/>
            <person name="LaBoissiere S."/>
            <person name="Clutterbuck A.J."/>
            <person name="Martinez D."/>
            <person name="Wogulis M."/>
            <person name="de Leon A.L."/>
            <person name="Rey M.W."/>
            <person name="Tsang A."/>
        </authorList>
    </citation>
    <scope>NUCLEOTIDE SEQUENCE [LARGE SCALE GENOMIC DNA]</scope>
    <source>
        <strain evidence="12">ATCC 38088 / NRRL 8126</strain>
    </source>
</reference>
<feature type="domain" description="Peptidase S53" evidence="10">
    <location>
        <begin position="148"/>
        <end position="599"/>
    </location>
</feature>
<dbReference type="AlphaFoldDB" id="G2R6V3"/>
<evidence type="ECO:0000256" key="3">
    <source>
        <dbReference type="ARBA" id="ARBA00022723"/>
    </source>
</evidence>
<gene>
    <name evidence="11" type="ORF">THITE_52349</name>
</gene>
<proteinExistence type="predicted"/>
<dbReference type="Pfam" id="PF09286">
    <property type="entry name" value="Pro-kuma_activ"/>
    <property type="match status" value="1"/>
</dbReference>
<feature type="binding site" evidence="8">
    <location>
        <position position="593"/>
    </location>
    <ligand>
        <name>Ca(2+)</name>
        <dbReference type="ChEBI" id="CHEBI:29108"/>
    </ligand>
</feature>
<keyword evidence="12" id="KW-1185">Reference proteome</keyword>
<evidence type="ECO:0000313" key="11">
    <source>
        <dbReference type="EMBL" id="AEO68531.1"/>
    </source>
</evidence>
<evidence type="ECO:0000256" key="4">
    <source>
        <dbReference type="ARBA" id="ARBA00022801"/>
    </source>
</evidence>
<dbReference type="eggNOG" id="ENOG502QTN1">
    <property type="taxonomic scope" value="Eukaryota"/>
</dbReference>
<evidence type="ECO:0000256" key="9">
    <source>
        <dbReference type="SAM" id="SignalP"/>
    </source>
</evidence>
<dbReference type="PANTHER" id="PTHR14218">
    <property type="entry name" value="PROTEASE S8 TRIPEPTIDYL PEPTIDASE I CLN2"/>
    <property type="match status" value="1"/>
</dbReference>
<feature type="binding site" evidence="8">
    <location>
        <position position="573"/>
    </location>
    <ligand>
        <name>Ca(2+)</name>
        <dbReference type="ChEBI" id="CHEBI:29108"/>
    </ligand>
</feature>
<dbReference type="InterPro" id="IPR050819">
    <property type="entry name" value="Tripeptidyl-peptidase_I"/>
</dbReference>
<keyword evidence="6 8" id="KW-0106">Calcium</keyword>
<evidence type="ECO:0000256" key="1">
    <source>
        <dbReference type="ARBA" id="ARBA00004239"/>
    </source>
</evidence>
<dbReference type="GO" id="GO:0008240">
    <property type="term" value="F:tripeptidyl-peptidase activity"/>
    <property type="evidence" value="ECO:0007669"/>
    <property type="project" value="TreeGrafter"/>
</dbReference>
<dbReference type="GO" id="GO:0005576">
    <property type="term" value="C:extracellular region"/>
    <property type="evidence" value="ECO:0007669"/>
    <property type="project" value="UniProtKB-SubCell"/>
</dbReference>
<dbReference type="EMBL" id="CP003011">
    <property type="protein sequence ID" value="AEO68531.1"/>
    <property type="molecule type" value="Genomic_DNA"/>
</dbReference>
<evidence type="ECO:0000256" key="5">
    <source>
        <dbReference type="ARBA" id="ARBA00022825"/>
    </source>
</evidence>
<dbReference type="Proteomes" id="UP000008181">
    <property type="component" value="Chromosome 3"/>
</dbReference>
<comment type="cofactor">
    <cofactor evidence="8">
        <name>Ca(2+)</name>
        <dbReference type="ChEBI" id="CHEBI:29108"/>
    </cofactor>
    <text evidence="8">Binds 1 Ca(2+) ion per subunit.</text>
</comment>
<dbReference type="InterPro" id="IPR036852">
    <property type="entry name" value="Peptidase_S8/S53_dom_sf"/>
</dbReference>
<keyword evidence="7" id="KW-0865">Zymogen</keyword>
<dbReference type="Gene3D" id="3.40.50.200">
    <property type="entry name" value="Peptidase S8/S53 domain"/>
    <property type="match status" value="1"/>
</dbReference>
<feature type="active site" description="Charge relay system" evidence="8">
    <location>
        <position position="228"/>
    </location>
</feature>
<dbReference type="PROSITE" id="PS00138">
    <property type="entry name" value="SUBTILASE_SER"/>
    <property type="match status" value="1"/>
</dbReference>
<keyword evidence="5 8" id="KW-0720">Serine protease</keyword>
<evidence type="ECO:0000256" key="6">
    <source>
        <dbReference type="ARBA" id="ARBA00022837"/>
    </source>
</evidence>
<sequence>MQIWNAVVVGIWGLCGLVGPASGGRIGRRDRPSRRVPSSHVVHERHEQGHLQGWVKREPVDAEWMLPVRIGLRQSNVDVGHQRLMDIQWIQFDAPVHEVEELLLTRYHIFEHLETGIKNIACSQYHVPHDVSHHIDYITPGIKLMSGGYEEKVLKRTLAQYQIPNGTRAAKGNELGIFESLSQHYSQEDLDTYWKYVAPWVPQGTHPELRSINGAFGPTNATLQAGEEADLDIQVAAPLIWPQKTVLFQTDDEWYEQNQLQPDTQYPGFFNSILYPKPPHAFLPFFDALDESYCTLSAFNFTGNCETAACRDPTYPNPNASPAQGGYAGALMCGRYPATPVLALSYSGPEHGWPANYMRRQCLEVMKLGLQGVTVLESSGDFGVGGTRTDSRAGCLGPGRDVYAPRALGNCPYVLSVGATALVEPEAGDGRTLVEVAAESFASGGGFSNVFARPAWQDAHVRAYLARANVSDLGYVNTGGSGEGVLGFGAGWDSLPSPEPGKLFNMAGRGYPDVAAIGENYRVVLRAYANRMHGTSVATPIWAAILTLINEERRAAGKSTVGFVHPVLVFTDITTGSNPGCGSNGFPVEEGWDPVTGLG</sequence>
<dbReference type="GO" id="GO:0004252">
    <property type="term" value="F:serine-type endopeptidase activity"/>
    <property type="evidence" value="ECO:0007669"/>
    <property type="project" value="UniProtKB-UniRule"/>
</dbReference>
<dbReference type="GeneID" id="11516085"/>
<evidence type="ECO:0000256" key="2">
    <source>
        <dbReference type="ARBA" id="ARBA00022670"/>
    </source>
</evidence>
<dbReference type="OrthoDB" id="409122at2759"/>
<dbReference type="SMART" id="SM00944">
    <property type="entry name" value="Pro-kuma_activ"/>
    <property type="match status" value="1"/>
</dbReference>
<dbReference type="KEGG" id="ttt:THITE_52349"/>
<dbReference type="RefSeq" id="XP_003654867.1">
    <property type="nucleotide sequence ID" value="XM_003654819.1"/>
</dbReference>
<dbReference type="MEROPS" id="S53.007"/>
<comment type="subcellular location">
    <subcellularLocation>
        <location evidence="1">Secreted</location>
        <location evidence="1">Extracellular space</location>
    </subcellularLocation>
</comment>
<dbReference type="InterPro" id="IPR023828">
    <property type="entry name" value="Peptidase_S8_Ser-AS"/>
</dbReference>
<keyword evidence="4 8" id="KW-0378">Hydrolase</keyword>
<keyword evidence="2 8" id="KW-0645">Protease</keyword>
<dbReference type="InterPro" id="IPR015366">
    <property type="entry name" value="S53_propep"/>
</dbReference>
<dbReference type="HOGENOM" id="CLU_013783_4_0_1"/>
<dbReference type="GO" id="GO:0006508">
    <property type="term" value="P:proteolysis"/>
    <property type="evidence" value="ECO:0007669"/>
    <property type="project" value="UniProtKB-KW"/>
</dbReference>
<dbReference type="InterPro" id="IPR030400">
    <property type="entry name" value="Sedolisin_dom"/>
</dbReference>
<dbReference type="CDD" id="cd04056">
    <property type="entry name" value="Peptidases_S53"/>
    <property type="match status" value="1"/>
</dbReference>
<dbReference type="SUPFAM" id="SSF52743">
    <property type="entry name" value="Subtilisin-like"/>
    <property type="match status" value="1"/>
</dbReference>
<feature type="binding site" evidence="8">
    <location>
        <position position="591"/>
    </location>
    <ligand>
        <name>Ca(2+)</name>
        <dbReference type="ChEBI" id="CHEBI:29108"/>
    </ligand>
</feature>
<dbReference type="GO" id="GO:0046872">
    <property type="term" value="F:metal ion binding"/>
    <property type="evidence" value="ECO:0007669"/>
    <property type="project" value="UniProtKB-UniRule"/>
</dbReference>
<feature type="signal peptide" evidence="9">
    <location>
        <begin position="1"/>
        <end position="23"/>
    </location>
</feature>
<protein>
    <recommendedName>
        <fullName evidence="10">Peptidase S53 domain-containing protein</fullName>
    </recommendedName>
</protein>
<evidence type="ECO:0000256" key="8">
    <source>
        <dbReference type="PROSITE-ProRule" id="PRU01032"/>
    </source>
</evidence>
<feature type="chain" id="PRO_5003436248" description="Peptidase S53 domain-containing protein" evidence="9">
    <location>
        <begin position="24"/>
        <end position="599"/>
    </location>
</feature>
<keyword evidence="3 8" id="KW-0479">Metal-binding</keyword>
<feature type="active site" description="Charge relay system" evidence="8">
    <location>
        <position position="232"/>
    </location>
</feature>
<evidence type="ECO:0000259" key="10">
    <source>
        <dbReference type="PROSITE" id="PS51695"/>
    </source>
</evidence>
<feature type="active site" description="Charge relay system" evidence="8">
    <location>
        <position position="536"/>
    </location>
</feature>
<organism evidence="11 12">
    <name type="scientific">Thermothielavioides terrestris (strain ATCC 38088 / NRRL 8126)</name>
    <name type="common">Thielavia terrestris</name>
    <dbReference type="NCBI Taxonomy" id="578455"/>
    <lineage>
        <taxon>Eukaryota</taxon>
        <taxon>Fungi</taxon>
        <taxon>Dikarya</taxon>
        <taxon>Ascomycota</taxon>
        <taxon>Pezizomycotina</taxon>
        <taxon>Sordariomycetes</taxon>
        <taxon>Sordariomycetidae</taxon>
        <taxon>Sordariales</taxon>
        <taxon>Chaetomiaceae</taxon>
        <taxon>Thermothielavioides</taxon>
        <taxon>Thermothielavioides terrestris</taxon>
    </lineage>
</organism>
<dbReference type="SUPFAM" id="SSF54897">
    <property type="entry name" value="Protease propeptides/inhibitors"/>
    <property type="match status" value="1"/>
</dbReference>
<name>G2R6V3_THETT</name>
<accession>G2R6V3</accession>
<dbReference type="PROSITE" id="PS51695">
    <property type="entry name" value="SEDOLISIN"/>
    <property type="match status" value="1"/>
</dbReference>
<evidence type="ECO:0000256" key="7">
    <source>
        <dbReference type="ARBA" id="ARBA00023145"/>
    </source>
</evidence>